<organism evidence="9 10">
    <name type="scientific">Chryseobacterium oleae</name>
    <dbReference type="NCBI Taxonomy" id="491207"/>
    <lineage>
        <taxon>Bacteria</taxon>
        <taxon>Pseudomonadati</taxon>
        <taxon>Bacteroidota</taxon>
        <taxon>Flavobacteriia</taxon>
        <taxon>Flavobacteriales</taxon>
        <taxon>Weeksellaceae</taxon>
        <taxon>Chryseobacterium group</taxon>
        <taxon>Chryseobacterium</taxon>
    </lineage>
</organism>
<feature type="binding site" evidence="7">
    <location>
        <position position="445"/>
    </location>
    <ligand>
        <name>L-aspartate</name>
        <dbReference type="ChEBI" id="CHEBI:29991"/>
    </ligand>
</feature>
<evidence type="ECO:0000259" key="8">
    <source>
        <dbReference type="PROSITE" id="PS50862"/>
    </source>
</evidence>
<evidence type="ECO:0000256" key="2">
    <source>
        <dbReference type="ARBA" id="ARBA00022598"/>
    </source>
</evidence>
<dbReference type="InterPro" id="IPR002312">
    <property type="entry name" value="Asp/Asn-tRNA-synth_IIb"/>
</dbReference>
<gene>
    <name evidence="7" type="primary">aspS</name>
    <name evidence="9" type="ORF">SAMN05421594_3415</name>
</gene>
<keyword evidence="6 7" id="KW-0030">Aminoacyl-tRNA synthetase</keyword>
<evidence type="ECO:0000313" key="9">
    <source>
        <dbReference type="EMBL" id="SFN58843.1"/>
    </source>
</evidence>
<dbReference type="InterPro" id="IPR004524">
    <property type="entry name" value="Asp-tRNA-ligase_1"/>
</dbReference>
<comment type="function">
    <text evidence="7">Catalyzes the attachment of L-aspartate to tRNA(Asp) in a two-step reaction: L-aspartate is first activated by ATP to form Asp-AMP and then transferred to the acceptor end of tRNA(Asp).</text>
</comment>
<dbReference type="Gene3D" id="3.30.1360.30">
    <property type="entry name" value="GAD-like domain"/>
    <property type="match status" value="1"/>
</dbReference>
<dbReference type="PANTHER" id="PTHR22594:SF5">
    <property type="entry name" value="ASPARTATE--TRNA LIGASE, MITOCHONDRIAL"/>
    <property type="match status" value="1"/>
</dbReference>
<dbReference type="InterPro" id="IPR029351">
    <property type="entry name" value="GAD_dom"/>
</dbReference>
<dbReference type="OrthoDB" id="9802326at2"/>
<dbReference type="CDD" id="cd04317">
    <property type="entry name" value="EcAspRS_like_N"/>
    <property type="match status" value="1"/>
</dbReference>
<dbReference type="Proteomes" id="UP000198769">
    <property type="component" value="Unassembled WGS sequence"/>
</dbReference>
<reference evidence="10" key="1">
    <citation type="submission" date="2016-10" db="EMBL/GenBank/DDBJ databases">
        <authorList>
            <person name="Varghese N."/>
            <person name="Submissions S."/>
        </authorList>
    </citation>
    <scope>NUCLEOTIDE SEQUENCE [LARGE SCALE GENOMIC DNA]</scope>
    <source>
        <strain evidence="10">DSM 25575</strain>
    </source>
</reference>
<keyword evidence="7" id="KW-0963">Cytoplasm</keyword>
<feature type="binding site" evidence="7">
    <location>
        <position position="229"/>
    </location>
    <ligand>
        <name>ATP</name>
        <dbReference type="ChEBI" id="CHEBI:30616"/>
    </ligand>
</feature>
<evidence type="ECO:0000313" key="10">
    <source>
        <dbReference type="Proteomes" id="UP000198769"/>
    </source>
</evidence>
<protein>
    <recommendedName>
        <fullName evidence="7">Aspartate--tRNA ligase</fullName>
        <ecNumber evidence="7">6.1.1.12</ecNumber>
    </recommendedName>
    <alternativeName>
        <fullName evidence="7">Aspartyl-tRNA synthetase</fullName>
        <shortName evidence="7">AspRS</shortName>
    </alternativeName>
</protein>
<accession>A0A1I5A8T2</accession>
<dbReference type="InterPro" id="IPR047089">
    <property type="entry name" value="Asp-tRNA-ligase_1_N"/>
</dbReference>
<dbReference type="GO" id="GO:0003676">
    <property type="term" value="F:nucleic acid binding"/>
    <property type="evidence" value="ECO:0007669"/>
    <property type="project" value="InterPro"/>
</dbReference>
<feature type="binding site" evidence="7">
    <location>
        <begin position="220"/>
        <end position="222"/>
    </location>
    <ligand>
        <name>ATP</name>
        <dbReference type="ChEBI" id="CHEBI:30616"/>
    </ligand>
</feature>
<keyword evidence="5 7" id="KW-0648">Protein biosynthesis</keyword>
<feature type="binding site" evidence="7">
    <location>
        <position position="174"/>
    </location>
    <ligand>
        <name>L-aspartate</name>
        <dbReference type="ChEBI" id="CHEBI:29991"/>
    </ligand>
</feature>
<dbReference type="NCBIfam" id="NF001750">
    <property type="entry name" value="PRK00476.1"/>
    <property type="match status" value="1"/>
</dbReference>
<dbReference type="InterPro" id="IPR047090">
    <property type="entry name" value="AspRS_core"/>
</dbReference>
<feature type="domain" description="Aminoacyl-transfer RNA synthetases class-II family profile" evidence="8">
    <location>
        <begin position="144"/>
        <end position="552"/>
    </location>
</feature>
<feature type="binding site" evidence="7">
    <location>
        <position position="220"/>
    </location>
    <ligand>
        <name>L-aspartate</name>
        <dbReference type="ChEBI" id="CHEBI:29991"/>
    </ligand>
</feature>
<dbReference type="AlphaFoldDB" id="A0A1I5A8T2"/>
<dbReference type="CDD" id="cd00777">
    <property type="entry name" value="AspRS_core"/>
    <property type="match status" value="1"/>
</dbReference>
<dbReference type="InterPro" id="IPR004365">
    <property type="entry name" value="NA-bd_OB_tRNA"/>
</dbReference>
<keyword evidence="2 7" id="KW-0436">Ligase</keyword>
<feature type="binding site" evidence="7">
    <location>
        <position position="479"/>
    </location>
    <ligand>
        <name>ATP</name>
        <dbReference type="ChEBI" id="CHEBI:30616"/>
    </ligand>
</feature>
<feature type="binding site" evidence="7">
    <location>
        <position position="486"/>
    </location>
    <ligand>
        <name>L-aspartate</name>
        <dbReference type="ChEBI" id="CHEBI:29991"/>
    </ligand>
</feature>
<dbReference type="InterPro" id="IPR012340">
    <property type="entry name" value="NA-bd_OB-fold"/>
</dbReference>
<evidence type="ECO:0000256" key="7">
    <source>
        <dbReference type="HAMAP-Rule" id="MF_00044"/>
    </source>
</evidence>
<dbReference type="SUPFAM" id="SSF55681">
    <property type="entry name" value="Class II aaRS and biotin synthetases"/>
    <property type="match status" value="1"/>
</dbReference>
<keyword evidence="4 7" id="KW-0067">ATP-binding</keyword>
<dbReference type="GO" id="GO:0004815">
    <property type="term" value="F:aspartate-tRNA ligase activity"/>
    <property type="evidence" value="ECO:0007669"/>
    <property type="project" value="UniProtKB-UniRule"/>
</dbReference>
<dbReference type="PANTHER" id="PTHR22594">
    <property type="entry name" value="ASPARTYL/LYSYL-TRNA SYNTHETASE"/>
    <property type="match status" value="1"/>
</dbReference>
<dbReference type="PRINTS" id="PR01042">
    <property type="entry name" value="TRNASYNTHASP"/>
</dbReference>
<comment type="similarity">
    <text evidence="1 7">Belongs to the class-II aminoacyl-tRNA synthetase family. Type 1 subfamily.</text>
</comment>
<evidence type="ECO:0000256" key="1">
    <source>
        <dbReference type="ARBA" id="ARBA00006303"/>
    </source>
</evidence>
<comment type="subunit">
    <text evidence="7">Homodimer.</text>
</comment>
<feature type="binding site" evidence="7">
    <location>
        <begin position="531"/>
        <end position="534"/>
    </location>
    <ligand>
        <name>ATP</name>
        <dbReference type="ChEBI" id="CHEBI:30616"/>
    </ligand>
</feature>
<dbReference type="Pfam" id="PF02938">
    <property type="entry name" value="GAD"/>
    <property type="match status" value="1"/>
</dbReference>
<dbReference type="Pfam" id="PF01336">
    <property type="entry name" value="tRNA_anti-codon"/>
    <property type="match status" value="1"/>
</dbReference>
<dbReference type="NCBIfam" id="TIGR00459">
    <property type="entry name" value="aspS_bact"/>
    <property type="match status" value="1"/>
</dbReference>
<comment type="subcellular location">
    <subcellularLocation>
        <location evidence="7">Cytoplasm</location>
    </subcellularLocation>
</comment>
<feature type="region of interest" description="Aspartate" evidence="7">
    <location>
        <begin position="198"/>
        <end position="201"/>
    </location>
</feature>
<dbReference type="SUPFAM" id="SSF50249">
    <property type="entry name" value="Nucleic acid-binding proteins"/>
    <property type="match status" value="1"/>
</dbReference>
<dbReference type="EC" id="6.1.1.12" evidence="7"/>
<dbReference type="Gene3D" id="3.30.930.10">
    <property type="entry name" value="Bira Bifunctional Protein, Domain 2"/>
    <property type="match status" value="1"/>
</dbReference>
<dbReference type="HAMAP" id="MF_00044">
    <property type="entry name" value="Asp_tRNA_synth_type1"/>
    <property type="match status" value="1"/>
</dbReference>
<dbReference type="InterPro" id="IPR004364">
    <property type="entry name" value="Aa-tRNA-synt_II"/>
</dbReference>
<evidence type="ECO:0000256" key="5">
    <source>
        <dbReference type="ARBA" id="ARBA00022917"/>
    </source>
</evidence>
<dbReference type="InterPro" id="IPR006195">
    <property type="entry name" value="aa-tRNA-synth_II"/>
</dbReference>
<sequence length="584" mass="66487">MFRSHTNGELSLKNLNEEVTLSGWVQTIRDKGFMIWIDLRDRYGITQLVFDQDRSSAQLMEEAKKLGREFVIQVTGKVIERVSKNPNIPTGEIEILVEKLAVLNESQLPPFTIEDETDGGEELRMKYRYLDIRRAPVRDKLIFRHKMAQKVRNYLSDEGFIEVETPVLIKSTPEGARDFVVPSRMNPGQFYALPQSPQTFKQLLMVGGMDKYFQIVKCFRDEDLRADRQPEFTQIDCEMAFVKQEDIMNVFEGMTKTLIKDITGQEFGAFPRMTFADAMRKYGNDKPDIRFGMEFVELNELVKGKDFKIFDDAELVVGINVEGCADYTRKQIDELVEWVKRPQIGASGMVWAKFQNDGVKTSSVNKFYNEEDLAKIIEKFGAKEGDLMLILSGNEHKVRAQLSALRMELGNRLGLRKGDVFAPLWVVDFPLLEFDEESGRYHAMHHPFTSPKPEDIHLLETDPGKARANAYDMVLNGNEIGGGSIRIFDKDLQSKMFDLLGFTKEEAEAQFGFLMNAFKYGAPPHGGLAFGFDRLVAILDGNEVIRDYIAFPKNNSGRDVMIDAPASIADAQLDELEIQLNLKA</sequence>
<name>A0A1I5A8T2_CHROL</name>
<dbReference type="RefSeq" id="WP_090025639.1">
    <property type="nucleotide sequence ID" value="NZ_FOVD01000005.1"/>
</dbReference>
<proteinExistence type="inferred from homology"/>
<comment type="catalytic activity">
    <reaction evidence="7">
        <text>tRNA(Asp) + L-aspartate + ATP = L-aspartyl-tRNA(Asp) + AMP + diphosphate</text>
        <dbReference type="Rhea" id="RHEA:19649"/>
        <dbReference type="Rhea" id="RHEA-COMP:9660"/>
        <dbReference type="Rhea" id="RHEA-COMP:9678"/>
        <dbReference type="ChEBI" id="CHEBI:29991"/>
        <dbReference type="ChEBI" id="CHEBI:30616"/>
        <dbReference type="ChEBI" id="CHEBI:33019"/>
        <dbReference type="ChEBI" id="CHEBI:78442"/>
        <dbReference type="ChEBI" id="CHEBI:78516"/>
        <dbReference type="ChEBI" id="CHEBI:456215"/>
        <dbReference type="EC" id="6.1.1.12"/>
    </reaction>
</comment>
<dbReference type="InterPro" id="IPR045864">
    <property type="entry name" value="aa-tRNA-synth_II/BPL/LPL"/>
</dbReference>
<evidence type="ECO:0000256" key="6">
    <source>
        <dbReference type="ARBA" id="ARBA00023146"/>
    </source>
</evidence>
<dbReference type="GO" id="GO:0006422">
    <property type="term" value="P:aspartyl-tRNA aminoacylation"/>
    <property type="evidence" value="ECO:0007669"/>
    <property type="project" value="UniProtKB-UniRule"/>
</dbReference>
<dbReference type="Gene3D" id="2.40.50.140">
    <property type="entry name" value="Nucleic acid-binding proteins"/>
    <property type="match status" value="1"/>
</dbReference>
<dbReference type="EMBL" id="FOVD01000005">
    <property type="protein sequence ID" value="SFN58843.1"/>
    <property type="molecule type" value="Genomic_DNA"/>
</dbReference>
<dbReference type="PROSITE" id="PS50862">
    <property type="entry name" value="AA_TRNA_LIGASE_II"/>
    <property type="match status" value="1"/>
</dbReference>
<keyword evidence="3 7" id="KW-0547">Nucleotide-binding</keyword>
<comment type="caution">
    <text evidence="7">Lacks conserved residue(s) required for the propagation of feature annotation.</text>
</comment>
<keyword evidence="10" id="KW-1185">Reference proteome</keyword>
<dbReference type="GO" id="GO:0005524">
    <property type="term" value="F:ATP binding"/>
    <property type="evidence" value="ECO:0007669"/>
    <property type="project" value="UniProtKB-UniRule"/>
</dbReference>
<dbReference type="InterPro" id="IPR004115">
    <property type="entry name" value="GAD-like_sf"/>
</dbReference>
<evidence type="ECO:0000256" key="3">
    <source>
        <dbReference type="ARBA" id="ARBA00022741"/>
    </source>
</evidence>
<dbReference type="GO" id="GO:0005737">
    <property type="term" value="C:cytoplasm"/>
    <property type="evidence" value="ECO:0007669"/>
    <property type="project" value="UniProtKB-SubCell"/>
</dbReference>
<dbReference type="SUPFAM" id="SSF55261">
    <property type="entry name" value="GAD domain-like"/>
    <property type="match status" value="1"/>
</dbReference>
<dbReference type="Pfam" id="PF00152">
    <property type="entry name" value="tRNA-synt_2"/>
    <property type="match status" value="1"/>
</dbReference>
<evidence type="ECO:0000256" key="4">
    <source>
        <dbReference type="ARBA" id="ARBA00022840"/>
    </source>
</evidence>